<dbReference type="Gramene" id="EME26523">
    <property type="protein sequence ID" value="EME26523"/>
    <property type="gene ID" value="Gasu_58470"/>
</dbReference>
<evidence type="ECO:0000313" key="7">
    <source>
        <dbReference type="Proteomes" id="UP000030680"/>
    </source>
</evidence>
<reference evidence="7" key="1">
    <citation type="journal article" date="2013" name="Science">
        <title>Gene transfer from bacteria and archaea facilitated evolution of an extremophilic eukaryote.</title>
        <authorList>
            <person name="Schonknecht G."/>
            <person name="Chen W.H."/>
            <person name="Ternes C.M."/>
            <person name="Barbier G.G."/>
            <person name="Shrestha R.P."/>
            <person name="Stanke M."/>
            <person name="Brautigam A."/>
            <person name="Baker B.J."/>
            <person name="Banfield J.F."/>
            <person name="Garavito R.M."/>
            <person name="Carr K."/>
            <person name="Wilkerson C."/>
            <person name="Rensing S.A."/>
            <person name="Gagneul D."/>
            <person name="Dickenson N.E."/>
            <person name="Oesterhelt C."/>
            <person name="Lercher M.J."/>
            <person name="Weber A.P."/>
        </authorList>
    </citation>
    <scope>NUCLEOTIDE SEQUENCE [LARGE SCALE GENOMIC DNA]</scope>
    <source>
        <strain evidence="7">074W</strain>
    </source>
</reference>
<dbReference type="PANTHER" id="PTHR10507:SF0">
    <property type="entry name" value="CELL DIVISION CONTROL PROTEIN 45 HOMOLOG"/>
    <property type="match status" value="1"/>
</dbReference>
<dbReference type="GO" id="GO:0003682">
    <property type="term" value="F:chromatin binding"/>
    <property type="evidence" value="ECO:0007669"/>
    <property type="project" value="TreeGrafter"/>
</dbReference>
<evidence type="ECO:0000256" key="5">
    <source>
        <dbReference type="ARBA" id="ARBA00023306"/>
    </source>
</evidence>
<gene>
    <name evidence="6" type="ORF">Gasu_58470</name>
</gene>
<evidence type="ECO:0000313" key="6">
    <source>
        <dbReference type="EMBL" id="EME26523.1"/>
    </source>
</evidence>
<dbReference type="GO" id="GO:0003688">
    <property type="term" value="F:DNA replication origin binding"/>
    <property type="evidence" value="ECO:0007669"/>
    <property type="project" value="TreeGrafter"/>
</dbReference>
<sequence>MLVTRSKFSDVWNLLRKHCLRNSQPVLVFVTSTVDALCSCKILTELLKCDFISFQLYPVFSYAHLKQLFLEIEENGTYWEFSLFIELGATVDLLQLLQWKESEMSKYLLVWDTQRPYHLRNLDSKYVFLFDRHSQESWAKQVKTLPFVGLENEYGLVLQSSSLEETTLYEENETDVTDEEVVASVEWDNESCASPLWDRLEDISNGFFGEQISSTNSNRITEHSLMDSEDYDRSLERTREALQYYAKPEWDACSSSILTYVLARDMNQGTISHLWLAILGLTDHFLDNRIWKGDYEMQISFLKAELERYQSTTTNTEDSSPIGMLSTSCSWDKENERSDYGDKSRVIYSIEWKIELMRLWTFYDSLMHSCLFVSRLATWKQKGQRDILEMLAILGIPLKDAKQTWNHMDVRCKRLLQSKFSVACRHFGLDDISFPSFIRVFADGSCFSAMDMVLSIRALFLGNGRECMDSFWKAYESLVDSIVLFEGLQRAIYIRRYLVEEVAQVADRQRILSCKHFRYILWKECSVNMKCLLLSPLYRSFSVMIGETIQQRNIFSSKKPLLFLAKVSSDVWQVWWLTLVTHSTVSPFFLHLQQTILELLPHIEMAMLRNVAALICYDHIDWWTVNLFSVRVVMSIASIEKLSIAQLCHFPSNSQVVTKRYEHVLPFQFIQETSATSEEYRTGLEDDSPLERNLVPVVSKKEFSLRISTRETLCCEKTNQDSLYNKDRTQDMMQRRCVRTSTLWKQRDQMRMKQTYEFLLEKERKLQEKIHRDLSSLLHGDDQLRELVKSICPDIQENGLTSHLPLLKGSAWNLLKRKRHPIIRRASPGTLSQLSTQALQKRRNLQKNASKQRIADFDRKRMDLLRWNCKILELLWKQYYSSI</sequence>
<evidence type="ECO:0000256" key="1">
    <source>
        <dbReference type="ARBA" id="ARBA00004123"/>
    </source>
</evidence>
<keyword evidence="7" id="KW-1185">Reference proteome</keyword>
<dbReference type="AlphaFoldDB" id="M2XS77"/>
<protein>
    <submittedName>
        <fullName evidence="6">Cell division control protein 45</fullName>
    </submittedName>
</protein>
<keyword evidence="6" id="KW-0132">Cell division</keyword>
<dbReference type="GO" id="GO:1902977">
    <property type="term" value="P:mitotic DNA replication preinitiation complex assembly"/>
    <property type="evidence" value="ECO:0007669"/>
    <property type="project" value="TreeGrafter"/>
</dbReference>
<comment type="similarity">
    <text evidence="2">Belongs to the CDC45 family.</text>
</comment>
<dbReference type="RefSeq" id="XP_005703043.1">
    <property type="nucleotide sequence ID" value="XM_005702986.1"/>
</dbReference>
<dbReference type="GO" id="GO:0051301">
    <property type="term" value="P:cell division"/>
    <property type="evidence" value="ECO:0007669"/>
    <property type="project" value="UniProtKB-KW"/>
</dbReference>
<dbReference type="STRING" id="130081.M2XS77"/>
<dbReference type="EMBL" id="KB454547">
    <property type="protein sequence ID" value="EME26523.1"/>
    <property type="molecule type" value="Genomic_DNA"/>
</dbReference>
<dbReference type="GO" id="GO:0003697">
    <property type="term" value="F:single-stranded DNA binding"/>
    <property type="evidence" value="ECO:0007669"/>
    <property type="project" value="TreeGrafter"/>
</dbReference>
<keyword evidence="4" id="KW-0539">Nucleus</keyword>
<dbReference type="GO" id="GO:0000727">
    <property type="term" value="P:double-strand break repair via break-induced replication"/>
    <property type="evidence" value="ECO:0007669"/>
    <property type="project" value="TreeGrafter"/>
</dbReference>
<keyword evidence="5" id="KW-0131">Cell cycle</keyword>
<organism evidence="6 7">
    <name type="scientific">Galdieria sulphuraria</name>
    <name type="common">Red alga</name>
    <dbReference type="NCBI Taxonomy" id="130081"/>
    <lineage>
        <taxon>Eukaryota</taxon>
        <taxon>Rhodophyta</taxon>
        <taxon>Bangiophyceae</taxon>
        <taxon>Galdieriales</taxon>
        <taxon>Galdieriaceae</taxon>
        <taxon>Galdieria</taxon>
    </lineage>
</organism>
<dbReference type="GeneID" id="17085492"/>
<dbReference type="GO" id="GO:0031261">
    <property type="term" value="C:DNA replication preinitiation complex"/>
    <property type="evidence" value="ECO:0007669"/>
    <property type="project" value="TreeGrafter"/>
</dbReference>
<evidence type="ECO:0000256" key="3">
    <source>
        <dbReference type="ARBA" id="ARBA00022705"/>
    </source>
</evidence>
<dbReference type="PANTHER" id="PTHR10507">
    <property type="entry name" value="CDC45-RELATED PROTEIN"/>
    <property type="match status" value="1"/>
</dbReference>
<proteinExistence type="inferred from homology"/>
<name>M2XS77_GALSU</name>
<keyword evidence="3" id="KW-0235">DNA replication</keyword>
<dbReference type="GO" id="GO:0006270">
    <property type="term" value="P:DNA replication initiation"/>
    <property type="evidence" value="ECO:0007669"/>
    <property type="project" value="InterPro"/>
</dbReference>
<accession>M2XS77</accession>
<evidence type="ECO:0000256" key="2">
    <source>
        <dbReference type="ARBA" id="ARBA00010727"/>
    </source>
</evidence>
<dbReference type="InterPro" id="IPR003874">
    <property type="entry name" value="CDC45"/>
</dbReference>
<dbReference type="KEGG" id="gsl:Gasu_58470"/>
<comment type="subcellular location">
    <subcellularLocation>
        <location evidence="1">Nucleus</location>
    </subcellularLocation>
</comment>
<evidence type="ECO:0000256" key="4">
    <source>
        <dbReference type="ARBA" id="ARBA00023242"/>
    </source>
</evidence>
<dbReference type="eggNOG" id="KOG2475">
    <property type="taxonomic scope" value="Eukaryota"/>
</dbReference>
<dbReference type="Pfam" id="PF02724">
    <property type="entry name" value="CDC45"/>
    <property type="match status" value="1"/>
</dbReference>
<dbReference type="Proteomes" id="UP000030680">
    <property type="component" value="Unassembled WGS sequence"/>
</dbReference>
<dbReference type="OrthoDB" id="10258882at2759"/>